<organism evidence="1 2">
    <name type="scientific">Candidatus Collierbacteria bacterium RIFOXYB1_FULL_49_13</name>
    <dbReference type="NCBI Taxonomy" id="1817728"/>
    <lineage>
        <taxon>Bacteria</taxon>
        <taxon>Candidatus Collieribacteriota</taxon>
    </lineage>
</organism>
<gene>
    <name evidence="1" type="ORF">A2368_01225</name>
</gene>
<evidence type="ECO:0000313" key="2">
    <source>
        <dbReference type="Proteomes" id="UP000176682"/>
    </source>
</evidence>
<accession>A0A1F5FFV3</accession>
<dbReference type="SUPFAM" id="SSF53335">
    <property type="entry name" value="S-adenosyl-L-methionine-dependent methyltransferases"/>
    <property type="match status" value="1"/>
</dbReference>
<comment type="caution">
    <text evidence="1">The sequence shown here is derived from an EMBL/GenBank/DDBJ whole genome shotgun (WGS) entry which is preliminary data.</text>
</comment>
<evidence type="ECO:0008006" key="3">
    <source>
        <dbReference type="Google" id="ProtNLM"/>
    </source>
</evidence>
<dbReference type="PANTHER" id="PTHR37909">
    <property type="entry name" value="S-ADENOSYL-L-METHIONINE-DEPENDENT METHYLTRANSFERASES SUPERFAMILY PROTEIN"/>
    <property type="match status" value="1"/>
</dbReference>
<proteinExistence type="predicted"/>
<dbReference type="EMBL" id="MFAM01000047">
    <property type="protein sequence ID" value="OGD78424.1"/>
    <property type="molecule type" value="Genomic_DNA"/>
</dbReference>
<dbReference type="Gene3D" id="3.40.50.150">
    <property type="entry name" value="Vaccinia Virus protein VP39"/>
    <property type="match status" value="1"/>
</dbReference>
<reference evidence="1 2" key="1">
    <citation type="journal article" date="2016" name="Nat. Commun.">
        <title>Thousands of microbial genomes shed light on interconnected biogeochemical processes in an aquifer system.</title>
        <authorList>
            <person name="Anantharaman K."/>
            <person name="Brown C.T."/>
            <person name="Hug L.A."/>
            <person name="Sharon I."/>
            <person name="Castelle C.J."/>
            <person name="Probst A.J."/>
            <person name="Thomas B.C."/>
            <person name="Singh A."/>
            <person name="Wilkins M.J."/>
            <person name="Karaoz U."/>
            <person name="Brodie E.L."/>
            <person name="Williams K.H."/>
            <person name="Hubbard S.S."/>
            <person name="Banfield J.F."/>
        </authorList>
    </citation>
    <scope>NUCLEOTIDE SEQUENCE [LARGE SCALE GENOMIC DNA]</scope>
</reference>
<dbReference type="Proteomes" id="UP000176682">
    <property type="component" value="Unassembled WGS sequence"/>
</dbReference>
<sequence>MNTKLNHIILDWLWQHPDPRFIRLCLSALPSSDYKKALTLDVLCDDPQQAITKLKALVRSPRVSRRLDYLDLRLKSATPTPKLKEITIKHGVHPHFGELEKLIRQHRLKTGAEIGVFMGYHAAHILEACRNLTLFCVDLYDNIQGDGYDDWNSQQFGDLFQTVTRQMSKYHRATFIRLPSLQAAKTFKSNSLDFIFLDADHRYPAVKADLRAWEKVVRPGGVISGHDYSHPSWPGVKRAVDEWAKKTSREIHRGQETFWYTYA</sequence>
<dbReference type="PANTHER" id="PTHR37909:SF1">
    <property type="entry name" value="S-ADENOSYL-L-METHIONINE-DEPENDENT METHYLTRANSFERASES SUPERFAMILY PROTEIN"/>
    <property type="match status" value="1"/>
</dbReference>
<dbReference type="AlphaFoldDB" id="A0A1F5FFV3"/>
<dbReference type="Pfam" id="PF13578">
    <property type="entry name" value="Methyltransf_24"/>
    <property type="match status" value="1"/>
</dbReference>
<name>A0A1F5FFV3_9BACT</name>
<evidence type="ECO:0000313" key="1">
    <source>
        <dbReference type="EMBL" id="OGD78424.1"/>
    </source>
</evidence>
<dbReference type="InterPro" id="IPR029063">
    <property type="entry name" value="SAM-dependent_MTases_sf"/>
</dbReference>
<protein>
    <recommendedName>
        <fullName evidence="3">Class I SAM-dependent methyltransferase</fullName>
    </recommendedName>
</protein>